<name>A0ABW5WGI5_9PSEU</name>
<sequence>MTFSLAALDRDSGAFGMVIASSSPAVASRCLGLRAGLGASATQNVTDPRLSGRILDRLATGVAAREALDAVVAEHELRDYRQLTVVDAEGRTAVFSGAGTLGKHHHVAGDGVVAAGNMLAGPETIEAYVRGYEASTAAEFEQRLLDGLAAALDAGGEEGPVYSAGLVVVREVEWPETTLRVDWAEDPFARLAEAWAVWAPQRDIYVQRALDPSAAPSYGVPGDP</sequence>
<reference evidence="2" key="1">
    <citation type="journal article" date="2019" name="Int. J. Syst. Evol. Microbiol.">
        <title>The Global Catalogue of Microorganisms (GCM) 10K type strain sequencing project: providing services to taxonomists for standard genome sequencing and annotation.</title>
        <authorList>
            <consortium name="The Broad Institute Genomics Platform"/>
            <consortium name="The Broad Institute Genome Sequencing Center for Infectious Disease"/>
            <person name="Wu L."/>
            <person name="Ma J."/>
        </authorList>
    </citation>
    <scope>NUCLEOTIDE SEQUENCE [LARGE SCALE GENOMIC DNA]</scope>
    <source>
        <strain evidence="2">IBRC-M 10906</strain>
    </source>
</reference>
<dbReference type="Gene3D" id="3.60.20.10">
    <property type="entry name" value="Glutamine Phosphoribosylpyrophosphate, subunit 1, domain 1"/>
    <property type="match status" value="1"/>
</dbReference>
<gene>
    <name evidence="1" type="ORF">ACFS2C_23065</name>
</gene>
<organism evidence="1 2">
    <name type="scientific">Prauserella oleivorans</name>
    <dbReference type="NCBI Taxonomy" id="1478153"/>
    <lineage>
        <taxon>Bacteria</taxon>
        <taxon>Bacillati</taxon>
        <taxon>Actinomycetota</taxon>
        <taxon>Actinomycetes</taxon>
        <taxon>Pseudonocardiales</taxon>
        <taxon>Pseudonocardiaceae</taxon>
        <taxon>Prauserella</taxon>
    </lineage>
</organism>
<dbReference type="PANTHER" id="PTHR39328">
    <property type="entry name" value="BLL2871 PROTEIN"/>
    <property type="match status" value="1"/>
</dbReference>
<evidence type="ECO:0000313" key="2">
    <source>
        <dbReference type="Proteomes" id="UP001597478"/>
    </source>
</evidence>
<accession>A0ABW5WGI5</accession>
<proteinExistence type="predicted"/>
<dbReference type="Proteomes" id="UP001597478">
    <property type="component" value="Unassembled WGS sequence"/>
</dbReference>
<evidence type="ECO:0000313" key="1">
    <source>
        <dbReference type="EMBL" id="MFD2802274.1"/>
    </source>
</evidence>
<dbReference type="PANTHER" id="PTHR39328:SF1">
    <property type="entry name" value="BLL2871 PROTEIN"/>
    <property type="match status" value="1"/>
</dbReference>
<dbReference type="InterPro" id="IPR029055">
    <property type="entry name" value="Ntn_hydrolases_N"/>
</dbReference>
<dbReference type="SUPFAM" id="SSF56235">
    <property type="entry name" value="N-terminal nucleophile aminohydrolases (Ntn hydrolases)"/>
    <property type="match status" value="1"/>
</dbReference>
<dbReference type="InterPro" id="IPR010430">
    <property type="entry name" value="DUF1028"/>
</dbReference>
<dbReference type="Pfam" id="PF06267">
    <property type="entry name" value="DUF1028"/>
    <property type="match status" value="1"/>
</dbReference>
<protein>
    <submittedName>
        <fullName evidence="1">DUF1028 domain-containing protein</fullName>
    </submittedName>
</protein>
<keyword evidence="2" id="KW-1185">Reference proteome</keyword>
<dbReference type="EMBL" id="JBHUOF010000043">
    <property type="protein sequence ID" value="MFD2802274.1"/>
    <property type="molecule type" value="Genomic_DNA"/>
</dbReference>
<comment type="caution">
    <text evidence="1">The sequence shown here is derived from an EMBL/GenBank/DDBJ whole genome shotgun (WGS) entry which is preliminary data.</text>
</comment>
<dbReference type="RefSeq" id="WP_377392880.1">
    <property type="nucleotide sequence ID" value="NZ_JBHSAN010000034.1"/>
</dbReference>